<dbReference type="AlphaFoldDB" id="A0A8D9AXC2"/>
<keyword evidence="6" id="KW-0862">Zinc</keyword>
<dbReference type="GO" id="GO:0046872">
    <property type="term" value="F:metal ion binding"/>
    <property type="evidence" value="ECO:0007669"/>
    <property type="project" value="UniProtKB-KW"/>
</dbReference>
<dbReference type="PANTHER" id="PTHR20855">
    <property type="entry name" value="ADIPOR/PROGESTIN RECEPTOR-RELATED"/>
    <property type="match status" value="1"/>
</dbReference>
<dbReference type="PANTHER" id="PTHR20855:SF138">
    <property type="entry name" value="PROGESTIN AND ADIPOQ RECEPTOR FAMILY MEMBER 4"/>
    <property type="match status" value="1"/>
</dbReference>
<dbReference type="Pfam" id="PF03006">
    <property type="entry name" value="HlyIII"/>
    <property type="match status" value="1"/>
</dbReference>
<feature type="region of interest" description="Disordered" evidence="7">
    <location>
        <begin position="141"/>
        <end position="179"/>
    </location>
</feature>
<evidence type="ECO:0000256" key="7">
    <source>
        <dbReference type="SAM" id="MobiDB-lite"/>
    </source>
</evidence>
<evidence type="ECO:0000256" key="2">
    <source>
        <dbReference type="ARBA" id="ARBA00007018"/>
    </source>
</evidence>
<evidence type="ECO:0000256" key="1">
    <source>
        <dbReference type="ARBA" id="ARBA00004141"/>
    </source>
</evidence>
<dbReference type="InterPro" id="IPR004254">
    <property type="entry name" value="AdipoR/HlyIII-related"/>
</dbReference>
<feature type="transmembrane region" description="Helical" evidence="8">
    <location>
        <begin position="431"/>
        <end position="452"/>
    </location>
</feature>
<comment type="similarity">
    <text evidence="2">Belongs to the ADIPOR family.</text>
</comment>
<dbReference type="EMBL" id="HBUF01589767">
    <property type="protein sequence ID" value="CAG6772929.1"/>
    <property type="molecule type" value="Transcribed_RNA"/>
</dbReference>
<feature type="binding site" evidence="6">
    <location>
        <position position="592"/>
    </location>
    <ligand>
        <name>Zn(2+)</name>
        <dbReference type="ChEBI" id="CHEBI:29105"/>
    </ligand>
</feature>
<feature type="binding site" evidence="6">
    <location>
        <position position="596"/>
    </location>
    <ligand>
        <name>Zn(2+)</name>
        <dbReference type="ChEBI" id="CHEBI:29105"/>
    </ligand>
</feature>
<feature type="binding site" evidence="6">
    <location>
        <position position="451"/>
    </location>
    <ligand>
        <name>Zn(2+)</name>
        <dbReference type="ChEBI" id="CHEBI:29105"/>
    </ligand>
</feature>
<dbReference type="GO" id="GO:0038023">
    <property type="term" value="F:signaling receptor activity"/>
    <property type="evidence" value="ECO:0007669"/>
    <property type="project" value="TreeGrafter"/>
</dbReference>
<feature type="region of interest" description="Disordered" evidence="7">
    <location>
        <begin position="267"/>
        <end position="292"/>
    </location>
</feature>
<protein>
    <submittedName>
        <fullName evidence="9">Progestin and adipoQ receptor family member 4</fullName>
    </submittedName>
</protein>
<reference evidence="9" key="1">
    <citation type="submission" date="2021-05" db="EMBL/GenBank/DDBJ databases">
        <authorList>
            <person name="Alioto T."/>
            <person name="Alioto T."/>
            <person name="Gomez Garrido J."/>
        </authorList>
    </citation>
    <scope>NUCLEOTIDE SEQUENCE</scope>
</reference>
<comment type="subcellular location">
    <subcellularLocation>
        <location evidence="1">Membrane</location>
        <topology evidence="1">Multi-pass membrane protein</topology>
    </subcellularLocation>
</comment>
<evidence type="ECO:0000256" key="6">
    <source>
        <dbReference type="PIRSR" id="PIRSR604254-1"/>
    </source>
</evidence>
<sequence length="625" mass="71196">MRFQFCVYQIVQCVFVQSALCSAAKHVCVNSCNFFLIFSNHFAMDSFSDLPESLTTMTLVNNINTDILANKSLLQSQLNNVNILNGYKSFQENTSHTIDNKIHQVINTTHHEHKVTDTDTTINWNTEDSNNKNIIDSEIGELSEESNESDSGLLTDEDDSTELEEMELDDNEKVVEPDQSDKGVKTIITQIENLSRSCKARHPTLRTPPKNIRDVPTPKKLCRVPKANNLKDKTKIPKLAKQNKFVFPPKTKEPLKPNPISKEIEDLKNENHTKPGEEIKNLKNENHTKPDEVSVRADVEELQKELLEVLAKKKNELNSKAIEDLSNVIQRRKEISKDKLPDIEICDKQPTPSKPQTRLLSYSDMPPHLQFNPYITSGYRPILNAWGCLKSLSYIHNETVNIFTHGIPIIYILMTIPKTMPWHLQDTRSQFLIWSHLAGAICPWLGSILYHVFMNCGSSPLMYKRLLQTDMFGIWISQSFGALPMVFASVHCLSYNVRVLVIVSYCIFSIWGLHKALIATTPWSRRICFALPFMMRNLLCLLRLTKYGGGAPDSLIPTILQDVMCILGGVIGAEKIPEKWWPGSTDFILNSHNLMHLVALMALYYNNKSSVRDIMWMKLKRAGTI</sequence>
<keyword evidence="6" id="KW-0479">Metal-binding</keyword>
<keyword evidence="4 8" id="KW-1133">Transmembrane helix</keyword>
<keyword evidence="9" id="KW-0675">Receptor</keyword>
<evidence type="ECO:0000313" key="9">
    <source>
        <dbReference type="EMBL" id="CAG6772929.1"/>
    </source>
</evidence>
<evidence type="ECO:0000256" key="5">
    <source>
        <dbReference type="ARBA" id="ARBA00023136"/>
    </source>
</evidence>
<evidence type="ECO:0000256" key="4">
    <source>
        <dbReference type="ARBA" id="ARBA00022989"/>
    </source>
</evidence>
<accession>A0A8D9AXC2</accession>
<feature type="compositionally biased region" description="Acidic residues" evidence="7">
    <location>
        <begin position="155"/>
        <end position="170"/>
    </location>
</feature>
<evidence type="ECO:0000256" key="3">
    <source>
        <dbReference type="ARBA" id="ARBA00022692"/>
    </source>
</evidence>
<dbReference type="GO" id="GO:0016020">
    <property type="term" value="C:membrane"/>
    <property type="evidence" value="ECO:0007669"/>
    <property type="project" value="UniProtKB-SubCell"/>
</dbReference>
<feature type="transmembrane region" description="Helical" evidence="8">
    <location>
        <begin position="497"/>
        <end position="514"/>
    </location>
</feature>
<feature type="transmembrane region" description="Helical" evidence="8">
    <location>
        <begin position="472"/>
        <end position="491"/>
    </location>
</feature>
<keyword evidence="5 8" id="KW-0472">Membrane</keyword>
<evidence type="ECO:0000256" key="8">
    <source>
        <dbReference type="SAM" id="Phobius"/>
    </source>
</evidence>
<keyword evidence="3 8" id="KW-0812">Transmembrane</keyword>
<proteinExistence type="inferred from homology"/>
<organism evidence="9">
    <name type="scientific">Cacopsylla melanoneura</name>
    <dbReference type="NCBI Taxonomy" id="428564"/>
    <lineage>
        <taxon>Eukaryota</taxon>
        <taxon>Metazoa</taxon>
        <taxon>Ecdysozoa</taxon>
        <taxon>Arthropoda</taxon>
        <taxon>Hexapoda</taxon>
        <taxon>Insecta</taxon>
        <taxon>Pterygota</taxon>
        <taxon>Neoptera</taxon>
        <taxon>Paraneoptera</taxon>
        <taxon>Hemiptera</taxon>
        <taxon>Sternorrhyncha</taxon>
        <taxon>Psylloidea</taxon>
        <taxon>Psyllidae</taxon>
        <taxon>Psyllinae</taxon>
        <taxon>Cacopsylla</taxon>
    </lineage>
</organism>
<name>A0A8D9AXC2_9HEMI</name>